<accession>A0ABD1JGQ1</accession>
<dbReference type="InterPro" id="IPR013122">
    <property type="entry name" value="PKD1_2_channel"/>
</dbReference>
<feature type="transmembrane region" description="Helical" evidence="10">
    <location>
        <begin position="1290"/>
        <end position="1312"/>
    </location>
</feature>
<keyword evidence="6 10" id="KW-0472">Membrane</keyword>
<evidence type="ECO:0000256" key="1">
    <source>
        <dbReference type="ARBA" id="ARBA00004141"/>
    </source>
</evidence>
<dbReference type="PANTHER" id="PTHR46730">
    <property type="entry name" value="POLYCYSTIN-1"/>
    <property type="match status" value="1"/>
</dbReference>
<feature type="transmembrane region" description="Helical" evidence="10">
    <location>
        <begin position="1600"/>
        <end position="1619"/>
    </location>
</feature>
<keyword evidence="4" id="KW-0677">Repeat</keyword>
<dbReference type="Pfam" id="PF01825">
    <property type="entry name" value="GPS"/>
    <property type="match status" value="1"/>
</dbReference>
<dbReference type="EMBL" id="JBHFQA010000016">
    <property type="protein sequence ID" value="KAL2085906.1"/>
    <property type="molecule type" value="Genomic_DNA"/>
</dbReference>
<reference evidence="14 15" key="1">
    <citation type="submission" date="2024-09" db="EMBL/GenBank/DDBJ databases">
        <title>A chromosome-level genome assembly of Gray's grenadier anchovy, Coilia grayii.</title>
        <authorList>
            <person name="Fu Z."/>
        </authorList>
    </citation>
    <scope>NUCLEOTIDE SEQUENCE [LARGE SCALE GENOMIC DNA]</scope>
    <source>
        <strain evidence="14">G4</strain>
        <tissue evidence="14">Muscle</tissue>
    </source>
</reference>
<protein>
    <submittedName>
        <fullName evidence="14">Uncharacterized protein</fullName>
    </submittedName>
</protein>
<dbReference type="PROSITE" id="PS50221">
    <property type="entry name" value="GAIN_B"/>
    <property type="match status" value="1"/>
</dbReference>
<evidence type="ECO:0000256" key="6">
    <source>
        <dbReference type="ARBA" id="ARBA00023136"/>
    </source>
</evidence>
<feature type="region of interest" description="Disordered" evidence="9">
    <location>
        <begin position="378"/>
        <end position="400"/>
    </location>
</feature>
<dbReference type="InterPro" id="IPR014010">
    <property type="entry name" value="REJ_dom"/>
</dbReference>
<evidence type="ECO:0000256" key="10">
    <source>
        <dbReference type="SAM" id="Phobius"/>
    </source>
</evidence>
<evidence type="ECO:0000256" key="5">
    <source>
        <dbReference type="ARBA" id="ARBA00022989"/>
    </source>
</evidence>
<feature type="transmembrane region" description="Helical" evidence="10">
    <location>
        <begin position="1563"/>
        <end position="1580"/>
    </location>
</feature>
<evidence type="ECO:0000259" key="13">
    <source>
        <dbReference type="PROSITE" id="PS51111"/>
    </source>
</evidence>
<comment type="caution">
    <text evidence="14">The sequence shown here is derived from an EMBL/GenBank/DDBJ whole genome shotgun (WGS) entry which is preliminary data.</text>
</comment>
<dbReference type="InterPro" id="IPR001024">
    <property type="entry name" value="PLAT/LH2_dom"/>
</dbReference>
<feature type="domain" description="PLAT" evidence="11">
    <location>
        <begin position="1027"/>
        <end position="1144"/>
    </location>
</feature>
<evidence type="ECO:0000256" key="2">
    <source>
        <dbReference type="ARBA" id="ARBA00007200"/>
    </source>
</evidence>
<comment type="similarity">
    <text evidence="2">Belongs to the polycystin family.</text>
</comment>
<dbReference type="InterPro" id="IPR036392">
    <property type="entry name" value="PLAT/LH2_dom_sf"/>
</dbReference>
<evidence type="ECO:0000256" key="7">
    <source>
        <dbReference type="ARBA" id="ARBA00023157"/>
    </source>
</evidence>
<evidence type="ECO:0000259" key="12">
    <source>
        <dbReference type="PROSITE" id="PS50221"/>
    </source>
</evidence>
<dbReference type="SMART" id="SM00308">
    <property type="entry name" value="LH2"/>
    <property type="match status" value="1"/>
</dbReference>
<feature type="transmembrane region" description="Helical" evidence="10">
    <location>
        <begin position="1685"/>
        <end position="1707"/>
    </location>
</feature>
<feature type="transmembrane region" description="Helical" evidence="10">
    <location>
        <begin position="1348"/>
        <end position="1368"/>
    </location>
</feature>
<dbReference type="Proteomes" id="UP001591681">
    <property type="component" value="Unassembled WGS sequence"/>
</dbReference>
<dbReference type="SUPFAM" id="SSF49723">
    <property type="entry name" value="Lipase/lipooxygenase domain (PLAT/LH2 domain)"/>
    <property type="match status" value="1"/>
</dbReference>
<evidence type="ECO:0000256" key="4">
    <source>
        <dbReference type="ARBA" id="ARBA00022737"/>
    </source>
</evidence>
<feature type="transmembrane region" description="Helical" evidence="10">
    <location>
        <begin position="1749"/>
        <end position="1771"/>
    </location>
</feature>
<evidence type="ECO:0000313" key="15">
    <source>
        <dbReference type="Proteomes" id="UP001591681"/>
    </source>
</evidence>
<proteinExistence type="inferred from homology"/>
<dbReference type="GO" id="GO:0016020">
    <property type="term" value="C:membrane"/>
    <property type="evidence" value="ECO:0007669"/>
    <property type="project" value="UniProtKB-SubCell"/>
</dbReference>
<evidence type="ECO:0000256" key="3">
    <source>
        <dbReference type="ARBA" id="ARBA00022692"/>
    </source>
</evidence>
<evidence type="ECO:0000256" key="9">
    <source>
        <dbReference type="SAM" id="MobiDB-lite"/>
    </source>
</evidence>
<comment type="subcellular location">
    <subcellularLocation>
        <location evidence="1">Membrane</location>
        <topology evidence="1">Multi-pass membrane protein</topology>
    </subcellularLocation>
</comment>
<feature type="transmembrane region" description="Helical" evidence="10">
    <location>
        <begin position="1227"/>
        <end position="1248"/>
    </location>
</feature>
<sequence>MTEQHVFDRLGEFIVTVTVQNLVSSVSLTGPIFVTSEPCLPPPVKNMGPDKIQVQRYQPVRLAVTYEAAVECSMSQGLQYRWRVYSSNGREIRLNPDETHRQNIELPSYFLHYGIYRTVAKVEIIGSVVYSNYTVFVEVLPSLPISTIHGATNLFISRHDNTIITLNGKQSHDPDYPHNNMSYSWHCKPVSRKEGHCLKGYVLTPVAELSFSVRDINPTFDQFWFTLTVQSGGRSSSSEVFVTITPSSMRSLQINCGHCEGNTVNWNEQFFAEALFDKDTFVSKDVVFHWKLYIVNGTNNVINEVPFCSAVDQGPPAKIIESPKFPQGSSEMFVATLSLYKLDALISSPLSFESNQITSFSDASDLIPLSSNTQWQQDPDVKLSSYTSSSDVPAESHTDLSSIEDLEEYGGVTGVGLGLHNGGGELLSEADYTEESFLMDSKRPGLIAVEKTLLDLDRELIDPVVFESYTVAGISSSVITLKPYSLKPNSRYMLAVTASEQQTVVGKSQLFLSTHTAPEGVACLIQPSQGFQILTEFSVFCASGQEDLLYQYSYTVGKNPPVVLYEGRDYQHYFHLPSGDHENDYKENKYGAATRPCSASVKVLPRFQRDSLSPHTPEQDLHMCSTQNLSRLVQTGSIRDIHNYAWLLRGVLRRLSQDPASSLELLAAAHTALVSTLCQLTVRDEVTLQSVKMVTKHIQHMSTRLPKESLSGVAYSLEKHILTAAVTVLSNILKVSRQFSKEGINLTSDVLHTITDLLLPIGGFGDMELYNCTTWRKIRVLHLESPLSVEFHRRPSDQILHAGEFTLQSSMVNVHQFNVTPALLHQAVRVMVEFRQPANRTFPIMLLFRTSERPTPDVYRIMKIHHWNEKTLYIFIPSSQLPDIGAGYVSILNADYGKTFGRKYFAPTVNYTLKMESLHCLSWDGTGEWTQKGCTAQPGSSPLSVNCSCSHLSTFTVAYQTIQNHVDFADVSEYIKPFNNPVPCWVIGLSLVAFAVMAAMCRRADDGHGETSSAPHMLPDCGPLDGQLYAVTVDTGLRSRANMTAKVYLVLYGEEGVSETKELYIPERKLFTRNSKNTFILSTAESLGSIWMVRVWHDNGGPSPSWYVSRVLVRDLRSRGSWLFLGECWLAPDEEDGKVDRKLMVCRGGLGFRKLFYMKLTEYLEDFHPWLSVYSCPPHSPFTHLQRLAVCLLLQLGLMCTNALLIHTQQEPHSLEQGLTDVSMATGLLGAVCVLPVGCLISLLFRIAQVKKRECSSRNLMKGWSVSDISSVQVNSPIMPPRFCHTKTLLWIYSLVFSFFASAFALHPTLAVRARQRARYLRLVRPPSPDVLRHTSKQLRKNTFIRKFISELLLSIIVLSLLLFVAYGKSHATKYHLNQAIKSQLRRGPYKEFQNIRNHWDWWNWTSSIMLEDLYKDTWRKNASSKSRSGLATAILIGDAVLKKTEGDRNTPCQFVVSHNSQKLCGKPRSCDRTWKTVYLGQTWAAVQSTLSDLKATAWIDEHTCSVAVQFNLYNPPSQLFSTVTLLAEWHPSGRLWPSAGVETTRLFLSTGALDCATVTAELLFLIFVLAQLIVQIGAISQNGLPSFCLDTRNWIERPIVLMSILYYVGSGYHFLLKLETIDQMLREDLKMFVDLETIAFWDQLTVSLHGVIVFLFSLKGLFVLQMNKTMCLPLKALSTLLSNLIWPMIAGAIFVMALSSMGNLLFHHSSLAYSSLLRSVKTVVTYSIGPRKLIKWFDLQCSSCTSDLLFLGCLICVFSMVWTAMVKGVATSLVKTTRLKWCFTFSELGDYIKNKIFVFVGKSGSDWTEHHYPVHNFCLEEFEDLMDELLFKLNAFSNSLHHTLPNKDSGFRSPFSLQSEWSSSFQSEVA</sequence>
<feature type="domain" description="GAIN-B" evidence="12">
    <location>
        <begin position="815"/>
        <end position="967"/>
    </location>
</feature>
<dbReference type="Pfam" id="PF20519">
    <property type="entry name" value="Polycystin_dom"/>
    <property type="match status" value="1"/>
</dbReference>
<dbReference type="InterPro" id="IPR057244">
    <property type="entry name" value="GAIN_B"/>
</dbReference>
<name>A0ABD1JGQ1_9TELE</name>
<keyword evidence="5 10" id="KW-1133">Transmembrane helix</keyword>
<keyword evidence="3 10" id="KW-0812">Transmembrane</keyword>
<dbReference type="PROSITE" id="PS51111">
    <property type="entry name" value="REJ"/>
    <property type="match status" value="1"/>
</dbReference>
<dbReference type="Gene3D" id="2.60.60.20">
    <property type="entry name" value="PLAT/LH2 domain"/>
    <property type="match status" value="1"/>
</dbReference>
<dbReference type="Pfam" id="PF08016">
    <property type="entry name" value="PKD_channel"/>
    <property type="match status" value="1"/>
</dbReference>
<dbReference type="InterPro" id="IPR000203">
    <property type="entry name" value="GPS"/>
</dbReference>
<dbReference type="PROSITE" id="PS50095">
    <property type="entry name" value="PLAT"/>
    <property type="match status" value="1"/>
</dbReference>
<organism evidence="14 15">
    <name type="scientific">Coilia grayii</name>
    <name type="common">Gray's grenadier anchovy</name>
    <dbReference type="NCBI Taxonomy" id="363190"/>
    <lineage>
        <taxon>Eukaryota</taxon>
        <taxon>Metazoa</taxon>
        <taxon>Chordata</taxon>
        <taxon>Craniata</taxon>
        <taxon>Vertebrata</taxon>
        <taxon>Euteleostomi</taxon>
        <taxon>Actinopterygii</taxon>
        <taxon>Neopterygii</taxon>
        <taxon>Teleostei</taxon>
        <taxon>Clupei</taxon>
        <taxon>Clupeiformes</taxon>
        <taxon>Clupeoidei</taxon>
        <taxon>Engraulidae</taxon>
        <taxon>Coilinae</taxon>
        <taxon>Coilia</taxon>
    </lineage>
</organism>
<evidence type="ECO:0000259" key="11">
    <source>
        <dbReference type="PROSITE" id="PS50095"/>
    </source>
</evidence>
<dbReference type="SMART" id="SM00303">
    <property type="entry name" value="GPS"/>
    <property type="match status" value="1"/>
</dbReference>
<evidence type="ECO:0000313" key="14">
    <source>
        <dbReference type="EMBL" id="KAL2085906.1"/>
    </source>
</evidence>
<dbReference type="Gene3D" id="2.60.220.50">
    <property type="match status" value="1"/>
</dbReference>
<dbReference type="PANTHER" id="PTHR46730:SF4">
    <property type="entry name" value="POLYCYSTIC KIDNEY DISEASE PROTEIN 1-LIKE 1"/>
    <property type="match status" value="1"/>
</dbReference>
<dbReference type="Pfam" id="PF01477">
    <property type="entry name" value="PLAT"/>
    <property type="match status" value="1"/>
</dbReference>
<dbReference type="InterPro" id="IPR002859">
    <property type="entry name" value="PKD/REJ-like"/>
</dbReference>
<keyword evidence="7" id="KW-1015">Disulfide bond</keyword>
<dbReference type="InterPro" id="IPR046791">
    <property type="entry name" value="Polycystin_dom"/>
</dbReference>
<feature type="domain" description="REJ" evidence="13">
    <location>
        <begin position="39"/>
        <end position="586"/>
    </location>
</feature>
<gene>
    <name evidence="14" type="ORF">ACEWY4_019226</name>
</gene>
<dbReference type="Pfam" id="PF02010">
    <property type="entry name" value="REJ"/>
    <property type="match status" value="2"/>
</dbReference>
<keyword evidence="15" id="KW-1185">Reference proteome</keyword>
<evidence type="ECO:0000256" key="8">
    <source>
        <dbReference type="PROSITE-ProRule" id="PRU00152"/>
    </source>
</evidence>
<dbReference type="InterPro" id="IPR046338">
    <property type="entry name" value="GAIN_dom_sf"/>
</dbReference>
<comment type="caution">
    <text evidence="8">Lacks conserved residue(s) required for the propagation of feature annotation.</text>
</comment>